<proteinExistence type="predicted"/>
<accession>A0A1G9IJE6</accession>
<protein>
    <submittedName>
        <fullName evidence="2">Uncharacterized protein</fullName>
    </submittedName>
</protein>
<keyword evidence="1" id="KW-0472">Membrane</keyword>
<feature type="transmembrane region" description="Helical" evidence="1">
    <location>
        <begin position="158"/>
        <end position="177"/>
    </location>
</feature>
<organism evidence="2 3">
    <name type="scientific">Tessaracoccus oleiagri</name>
    <dbReference type="NCBI Taxonomy" id="686624"/>
    <lineage>
        <taxon>Bacteria</taxon>
        <taxon>Bacillati</taxon>
        <taxon>Actinomycetota</taxon>
        <taxon>Actinomycetes</taxon>
        <taxon>Propionibacteriales</taxon>
        <taxon>Propionibacteriaceae</taxon>
        <taxon>Tessaracoccus</taxon>
    </lineage>
</organism>
<keyword evidence="1" id="KW-0812">Transmembrane</keyword>
<dbReference type="RefSeq" id="WP_143008213.1">
    <property type="nucleotide sequence ID" value="NZ_FNGP01000001.1"/>
</dbReference>
<keyword evidence="1" id="KW-1133">Transmembrane helix</keyword>
<reference evidence="2 3" key="1">
    <citation type="submission" date="2016-10" db="EMBL/GenBank/DDBJ databases">
        <authorList>
            <person name="de Groot N.N."/>
        </authorList>
    </citation>
    <scope>NUCLEOTIDE SEQUENCE [LARGE SCALE GENOMIC DNA]</scope>
    <source>
        <strain evidence="2 3">CGMCC 1.9159</strain>
    </source>
</reference>
<dbReference type="Proteomes" id="UP000199475">
    <property type="component" value="Unassembled WGS sequence"/>
</dbReference>
<feature type="transmembrane region" description="Helical" evidence="1">
    <location>
        <begin position="119"/>
        <end position="138"/>
    </location>
</feature>
<evidence type="ECO:0000313" key="3">
    <source>
        <dbReference type="Proteomes" id="UP000199475"/>
    </source>
</evidence>
<dbReference type="EMBL" id="FNGP01000001">
    <property type="protein sequence ID" value="SDL25186.1"/>
    <property type="molecule type" value="Genomic_DNA"/>
</dbReference>
<evidence type="ECO:0000313" key="2">
    <source>
        <dbReference type="EMBL" id="SDL25186.1"/>
    </source>
</evidence>
<feature type="transmembrane region" description="Helical" evidence="1">
    <location>
        <begin position="64"/>
        <end position="82"/>
    </location>
</feature>
<feature type="transmembrane region" description="Helical" evidence="1">
    <location>
        <begin position="37"/>
        <end position="59"/>
    </location>
</feature>
<gene>
    <name evidence="2" type="ORF">SAMN04488242_0971</name>
</gene>
<evidence type="ECO:0000256" key="1">
    <source>
        <dbReference type="SAM" id="Phobius"/>
    </source>
</evidence>
<dbReference type="AlphaFoldDB" id="A0A1G9IJE6"/>
<feature type="transmembrane region" description="Helical" evidence="1">
    <location>
        <begin position="94"/>
        <end position="112"/>
    </location>
</feature>
<sequence>MTGTSKVLSAVALVVLLLMSLAGSLFAAGYAFTDLPLWLPILGSLLWLAIAVGLTFVVLRFPEVAVQVMLAVTAVVALLIVLDGTLGIFRRDELGPVATVLLLAVFVPLAFLGLRRPVLAALMLATLALVQLLGAGLIRSGVGDGAPFVALLRGSSGIVVLPTLLAAALFLVAGLLAHDSWRLHPTHGARMAH</sequence>
<keyword evidence="3" id="KW-1185">Reference proteome</keyword>
<name>A0A1G9IJE6_9ACTN</name>